<accession>A0A699Z8Z9</accession>
<organism evidence="1 2">
    <name type="scientific">Haematococcus lacustris</name>
    <name type="common">Green alga</name>
    <name type="synonym">Haematococcus pluvialis</name>
    <dbReference type="NCBI Taxonomy" id="44745"/>
    <lineage>
        <taxon>Eukaryota</taxon>
        <taxon>Viridiplantae</taxon>
        <taxon>Chlorophyta</taxon>
        <taxon>core chlorophytes</taxon>
        <taxon>Chlorophyceae</taxon>
        <taxon>CS clade</taxon>
        <taxon>Chlamydomonadales</taxon>
        <taxon>Haematococcaceae</taxon>
        <taxon>Haematococcus</taxon>
    </lineage>
</organism>
<dbReference type="EMBL" id="BLLF01001410">
    <property type="protein sequence ID" value="GFH19127.1"/>
    <property type="molecule type" value="Genomic_DNA"/>
</dbReference>
<comment type="caution">
    <text evidence="1">The sequence shown here is derived from an EMBL/GenBank/DDBJ whole genome shotgun (WGS) entry which is preliminary data.</text>
</comment>
<feature type="non-terminal residue" evidence="1">
    <location>
        <position position="1"/>
    </location>
</feature>
<gene>
    <name evidence="1" type="ORF">HaLaN_16028</name>
</gene>
<feature type="non-terminal residue" evidence="1">
    <location>
        <position position="45"/>
    </location>
</feature>
<keyword evidence="2" id="KW-1185">Reference proteome</keyword>
<dbReference type="Proteomes" id="UP000485058">
    <property type="component" value="Unassembled WGS sequence"/>
</dbReference>
<reference evidence="1 2" key="1">
    <citation type="submission" date="2020-02" db="EMBL/GenBank/DDBJ databases">
        <title>Draft genome sequence of Haematococcus lacustris strain NIES-144.</title>
        <authorList>
            <person name="Morimoto D."/>
            <person name="Nakagawa S."/>
            <person name="Yoshida T."/>
            <person name="Sawayama S."/>
        </authorList>
    </citation>
    <scope>NUCLEOTIDE SEQUENCE [LARGE SCALE GENOMIC DNA]</scope>
    <source>
        <strain evidence="1 2">NIES-144</strain>
    </source>
</reference>
<sequence>MRSQQLTGCSATAIALSRSHCGGTLIPETSTTTTIVRLLDLTPRT</sequence>
<evidence type="ECO:0000313" key="2">
    <source>
        <dbReference type="Proteomes" id="UP000485058"/>
    </source>
</evidence>
<proteinExistence type="predicted"/>
<name>A0A699Z8Z9_HAELA</name>
<protein>
    <submittedName>
        <fullName evidence="1">Uncharacterized protein</fullName>
    </submittedName>
</protein>
<dbReference type="AlphaFoldDB" id="A0A699Z8Z9"/>
<evidence type="ECO:0000313" key="1">
    <source>
        <dbReference type="EMBL" id="GFH19127.1"/>
    </source>
</evidence>